<proteinExistence type="predicted"/>
<gene>
    <name evidence="2" type="ORF">QOZ92_001114</name>
</gene>
<organism evidence="2 3">
    <name type="scientific">Paraclostridium ghonii</name>
    <dbReference type="NCBI Taxonomy" id="29358"/>
    <lineage>
        <taxon>Bacteria</taxon>
        <taxon>Bacillati</taxon>
        <taxon>Bacillota</taxon>
        <taxon>Clostridia</taxon>
        <taxon>Peptostreptococcales</taxon>
        <taxon>Peptostreptococcaceae</taxon>
        <taxon>Paraclostridium</taxon>
    </lineage>
</organism>
<keyword evidence="3" id="KW-1185">Reference proteome</keyword>
<feature type="transmembrane region" description="Helical" evidence="1">
    <location>
        <begin position="46"/>
        <end position="66"/>
    </location>
</feature>
<evidence type="ECO:0000313" key="2">
    <source>
        <dbReference type="EMBL" id="MDQ0556001.1"/>
    </source>
</evidence>
<feature type="transmembrane region" description="Helical" evidence="1">
    <location>
        <begin position="6"/>
        <end position="25"/>
    </location>
</feature>
<sequence>MWNNQLLSFLFIILGAGFIIFCFSFKHIFSKKYLNKYSNPDKYINSIFYLGFIAGVTYIILGVLYLYKKYSISIIVAYPMTGVILIQLPKIRNNYGAKKSKLFYIIK</sequence>
<accession>A0ABU0MYR6</accession>
<name>A0ABU0MYR6_9FIRM</name>
<keyword evidence="1" id="KW-1133">Transmembrane helix</keyword>
<dbReference type="Proteomes" id="UP001232584">
    <property type="component" value="Unassembled WGS sequence"/>
</dbReference>
<comment type="caution">
    <text evidence="2">The sequence shown here is derived from an EMBL/GenBank/DDBJ whole genome shotgun (WGS) entry which is preliminary data.</text>
</comment>
<keyword evidence="1" id="KW-0472">Membrane</keyword>
<protein>
    <submittedName>
        <fullName evidence="2">Uncharacterized protein</fullName>
    </submittedName>
</protein>
<dbReference type="RefSeq" id="WP_307504337.1">
    <property type="nucleotide sequence ID" value="NZ_JAUSWG010000003.1"/>
</dbReference>
<dbReference type="EMBL" id="JAUSWG010000003">
    <property type="protein sequence ID" value="MDQ0556001.1"/>
    <property type="molecule type" value="Genomic_DNA"/>
</dbReference>
<reference evidence="2 3" key="1">
    <citation type="submission" date="2023-07" db="EMBL/GenBank/DDBJ databases">
        <title>Genomic Encyclopedia of Type Strains, Phase IV (KMG-IV): sequencing the most valuable type-strain genomes for metagenomic binning, comparative biology and taxonomic classification.</title>
        <authorList>
            <person name="Goeker M."/>
        </authorList>
    </citation>
    <scope>NUCLEOTIDE SEQUENCE [LARGE SCALE GENOMIC DNA]</scope>
    <source>
        <strain evidence="2 3">DSM 15049</strain>
    </source>
</reference>
<feature type="transmembrane region" description="Helical" evidence="1">
    <location>
        <begin position="72"/>
        <end position="91"/>
    </location>
</feature>
<evidence type="ECO:0000313" key="3">
    <source>
        <dbReference type="Proteomes" id="UP001232584"/>
    </source>
</evidence>
<evidence type="ECO:0000256" key="1">
    <source>
        <dbReference type="SAM" id="Phobius"/>
    </source>
</evidence>
<keyword evidence="1" id="KW-0812">Transmembrane</keyword>